<evidence type="ECO:0000256" key="1">
    <source>
        <dbReference type="SAM" id="MobiDB-lite"/>
    </source>
</evidence>
<feature type="region of interest" description="Disordered" evidence="1">
    <location>
        <begin position="1"/>
        <end position="68"/>
    </location>
</feature>
<reference evidence="2" key="1">
    <citation type="journal article" date="2023" name="PLoS Negl. Trop. Dis.">
        <title>A genome sequence for Biomphalaria pfeifferi, the major vector snail for the human-infecting parasite Schistosoma mansoni.</title>
        <authorList>
            <person name="Bu L."/>
            <person name="Lu L."/>
            <person name="Laidemitt M.R."/>
            <person name="Zhang S.M."/>
            <person name="Mutuku M."/>
            <person name="Mkoji G."/>
            <person name="Steinauer M."/>
            <person name="Loker E.S."/>
        </authorList>
    </citation>
    <scope>NUCLEOTIDE SEQUENCE</scope>
    <source>
        <strain evidence="2">KasaAsao</strain>
    </source>
</reference>
<name>A0AAD8C6B8_BIOPF</name>
<dbReference type="EMBL" id="JASAOG010000008">
    <property type="protein sequence ID" value="KAK0067201.1"/>
    <property type="molecule type" value="Genomic_DNA"/>
</dbReference>
<dbReference type="Proteomes" id="UP001233172">
    <property type="component" value="Unassembled WGS sequence"/>
</dbReference>
<feature type="compositionally biased region" description="Polar residues" evidence="1">
    <location>
        <begin position="42"/>
        <end position="51"/>
    </location>
</feature>
<evidence type="ECO:0000313" key="3">
    <source>
        <dbReference type="Proteomes" id="UP001233172"/>
    </source>
</evidence>
<feature type="compositionally biased region" description="Basic and acidic residues" evidence="1">
    <location>
        <begin position="29"/>
        <end position="41"/>
    </location>
</feature>
<dbReference type="AlphaFoldDB" id="A0AAD8C6B8"/>
<keyword evidence="3" id="KW-1185">Reference proteome</keyword>
<evidence type="ECO:0000313" key="2">
    <source>
        <dbReference type="EMBL" id="KAK0067201.1"/>
    </source>
</evidence>
<comment type="caution">
    <text evidence="2">The sequence shown here is derived from an EMBL/GenBank/DDBJ whole genome shotgun (WGS) entry which is preliminary data.</text>
</comment>
<organism evidence="2 3">
    <name type="scientific">Biomphalaria pfeifferi</name>
    <name type="common">Bloodfluke planorb</name>
    <name type="synonym">Freshwater snail</name>
    <dbReference type="NCBI Taxonomy" id="112525"/>
    <lineage>
        <taxon>Eukaryota</taxon>
        <taxon>Metazoa</taxon>
        <taxon>Spiralia</taxon>
        <taxon>Lophotrochozoa</taxon>
        <taxon>Mollusca</taxon>
        <taxon>Gastropoda</taxon>
        <taxon>Heterobranchia</taxon>
        <taxon>Euthyneura</taxon>
        <taxon>Panpulmonata</taxon>
        <taxon>Hygrophila</taxon>
        <taxon>Lymnaeoidea</taxon>
        <taxon>Planorbidae</taxon>
        <taxon>Biomphalaria</taxon>
    </lineage>
</organism>
<accession>A0AAD8C6B8</accession>
<protein>
    <submittedName>
        <fullName evidence="2">Innexin unc-9 isoform X1</fullName>
    </submittedName>
</protein>
<proteinExistence type="predicted"/>
<reference evidence="2" key="2">
    <citation type="submission" date="2023-04" db="EMBL/GenBank/DDBJ databases">
        <authorList>
            <person name="Bu L."/>
            <person name="Lu L."/>
            <person name="Laidemitt M.R."/>
            <person name="Zhang S.M."/>
            <person name="Mutuku M."/>
            <person name="Mkoji G."/>
            <person name="Steinauer M."/>
            <person name="Loker E.S."/>
        </authorList>
    </citation>
    <scope>NUCLEOTIDE SEQUENCE</scope>
    <source>
        <strain evidence="2">KasaAsao</strain>
        <tissue evidence="2">Whole Snail</tissue>
    </source>
</reference>
<gene>
    <name evidence="2" type="ORF">Bpfe_003299</name>
</gene>
<sequence length="96" mass="10086">MPPMVRLFGELATSGHSSGASGRRHSLRRGSEVGERLEHTIHLTSHSSTPSAHEGGGGDGGPQITSKYLTSSTNTSKYLSSSTYTSNHVCICVIGE</sequence>